<dbReference type="Pfam" id="PF02604">
    <property type="entry name" value="PhdYeFM_antitox"/>
    <property type="match status" value="1"/>
</dbReference>
<dbReference type="NCBIfam" id="TIGR01552">
    <property type="entry name" value="phd_fam"/>
    <property type="match status" value="1"/>
</dbReference>
<evidence type="ECO:0000313" key="4">
    <source>
        <dbReference type="Proteomes" id="UP000241229"/>
    </source>
</evidence>
<dbReference type="SUPFAM" id="SSF143120">
    <property type="entry name" value="YefM-like"/>
    <property type="match status" value="1"/>
</dbReference>
<dbReference type="Proteomes" id="UP000241229">
    <property type="component" value="Unassembled WGS sequence"/>
</dbReference>
<dbReference type="PANTHER" id="PTHR35377:SF8">
    <property type="entry name" value="ANTITOXIN VAPB22"/>
    <property type="match status" value="1"/>
</dbReference>
<dbReference type="AlphaFoldDB" id="A0A2P7SDR5"/>
<comment type="caution">
    <text evidence="3">The sequence shown here is derived from an EMBL/GenBank/DDBJ whole genome shotgun (WGS) entry which is preliminary data.</text>
</comment>
<dbReference type="RefSeq" id="WP_106772365.1">
    <property type="nucleotide sequence ID" value="NZ_PXYK01000009.1"/>
</dbReference>
<comment type="function">
    <text evidence="2">Antitoxin component of a type II toxin-antitoxin (TA) system.</text>
</comment>
<evidence type="ECO:0000256" key="2">
    <source>
        <dbReference type="RuleBase" id="RU362080"/>
    </source>
</evidence>
<name>A0A2P7SDR5_9HYPH</name>
<evidence type="ECO:0000313" key="3">
    <source>
        <dbReference type="EMBL" id="PSJ60630.1"/>
    </source>
</evidence>
<evidence type="ECO:0000256" key="1">
    <source>
        <dbReference type="ARBA" id="ARBA00009981"/>
    </source>
</evidence>
<dbReference type="InterPro" id="IPR036165">
    <property type="entry name" value="YefM-like_sf"/>
</dbReference>
<dbReference type="InterPro" id="IPR006442">
    <property type="entry name" value="Antitoxin_Phd/YefM"/>
</dbReference>
<organism evidence="3 4">
    <name type="scientific">Kumtagia ephedrae</name>
    <dbReference type="NCBI Taxonomy" id="2116701"/>
    <lineage>
        <taxon>Bacteria</taxon>
        <taxon>Pseudomonadati</taxon>
        <taxon>Pseudomonadota</taxon>
        <taxon>Alphaproteobacteria</taxon>
        <taxon>Hyphomicrobiales</taxon>
        <taxon>Phyllobacteriaceae</taxon>
        <taxon>Kumtagia</taxon>
    </lineage>
</organism>
<accession>A0A2P7SDR5</accession>
<reference evidence="3 4" key="1">
    <citation type="submission" date="2018-03" db="EMBL/GenBank/DDBJ databases">
        <title>The draft genome of Mesorhizobium sp. 6GN-30.</title>
        <authorList>
            <person name="Liu L."/>
            <person name="Li L."/>
            <person name="Wang T."/>
            <person name="Zhang X."/>
            <person name="Liang L."/>
        </authorList>
    </citation>
    <scope>NUCLEOTIDE SEQUENCE [LARGE SCALE GENOMIC DNA]</scope>
    <source>
        <strain evidence="3 4">6GN30</strain>
    </source>
</reference>
<protein>
    <recommendedName>
        <fullName evidence="2">Antitoxin</fullName>
    </recommendedName>
</protein>
<dbReference type="InterPro" id="IPR051416">
    <property type="entry name" value="phD-YefM_TA_antitoxins"/>
</dbReference>
<gene>
    <name evidence="3" type="ORF">C7I84_11725</name>
</gene>
<proteinExistence type="inferred from homology"/>
<comment type="similarity">
    <text evidence="1 2">Belongs to the phD/YefM antitoxin family.</text>
</comment>
<keyword evidence="4" id="KW-1185">Reference proteome</keyword>
<dbReference type="EMBL" id="PXYK01000009">
    <property type="protein sequence ID" value="PSJ60630.1"/>
    <property type="molecule type" value="Genomic_DNA"/>
</dbReference>
<dbReference type="PANTHER" id="PTHR35377">
    <property type="entry name" value="ANTITOXIN VAPB49-RELATED-RELATED"/>
    <property type="match status" value="1"/>
</dbReference>
<sequence>MHVGTFEAKNRLSSLLDMVVAGEEVTITRNGKPIARLVPVETRDLESARSAAEGLRAIRARSRPGPESLKDLVNEGRRY</sequence>
<dbReference type="OrthoDB" id="9800503at2"/>
<dbReference type="Gene3D" id="3.40.1620.10">
    <property type="entry name" value="YefM-like domain"/>
    <property type="match status" value="1"/>
</dbReference>